<gene>
    <name evidence="7" type="primary">rhtB</name>
    <name evidence="7" type="ORF">NCTC10296_01093</name>
</gene>
<feature type="transmembrane region" description="Helical" evidence="6">
    <location>
        <begin position="147"/>
        <end position="168"/>
    </location>
</feature>
<evidence type="ECO:0000256" key="5">
    <source>
        <dbReference type="ARBA" id="ARBA00023136"/>
    </source>
</evidence>
<evidence type="ECO:0000256" key="2">
    <source>
        <dbReference type="ARBA" id="ARBA00022475"/>
    </source>
</evidence>
<keyword evidence="2" id="KW-1003">Cell membrane</keyword>
<feature type="transmembrane region" description="Helical" evidence="6">
    <location>
        <begin position="6"/>
        <end position="28"/>
    </location>
</feature>
<dbReference type="AlphaFoldDB" id="A0A1X3CZQ9"/>
<keyword evidence="8" id="KW-1185">Reference proteome</keyword>
<dbReference type="Proteomes" id="UP000279284">
    <property type="component" value="Chromosome"/>
</dbReference>
<feature type="transmembrane region" description="Helical" evidence="6">
    <location>
        <begin position="113"/>
        <end position="135"/>
    </location>
</feature>
<reference evidence="7 8" key="1">
    <citation type="submission" date="2018-12" db="EMBL/GenBank/DDBJ databases">
        <authorList>
            <consortium name="Pathogen Informatics"/>
        </authorList>
    </citation>
    <scope>NUCLEOTIDE SEQUENCE [LARGE SCALE GENOMIC DNA]</scope>
    <source>
        <strain evidence="7 8">NCTC10296</strain>
    </source>
</reference>
<name>A0A1X3CZQ9_9NEIS</name>
<sequence>MSLYTLIYFFASSLLIAALPGPAMMLAIQGALKSGWRKGIEVTIGILLADAVLLLAVCVGLGEMMAGSPKLLFIMGIAASLYLLYLGGRSLYEIRRIVGNLPESTDNAGWKTGFLITVVNPKTIVFLLAYFPQFVKPQEQIPENVQLIVLSVLFLLAVAIVMTAYVFTAHAARNQLSKPVVRRLISLMFGLLLIYIGLDGLIEVFG</sequence>
<feature type="transmembrane region" description="Helical" evidence="6">
    <location>
        <begin position="180"/>
        <end position="198"/>
    </location>
</feature>
<dbReference type="InterPro" id="IPR001123">
    <property type="entry name" value="LeuE-type"/>
</dbReference>
<keyword evidence="3 6" id="KW-0812">Transmembrane</keyword>
<evidence type="ECO:0000256" key="3">
    <source>
        <dbReference type="ARBA" id="ARBA00022692"/>
    </source>
</evidence>
<protein>
    <submittedName>
        <fullName evidence="7">Homoserine/homoserine lactone efflux protein</fullName>
    </submittedName>
</protein>
<dbReference type="EMBL" id="LR134313">
    <property type="protein sequence ID" value="VEF00900.1"/>
    <property type="molecule type" value="Genomic_DNA"/>
</dbReference>
<evidence type="ECO:0000256" key="4">
    <source>
        <dbReference type="ARBA" id="ARBA00022989"/>
    </source>
</evidence>
<keyword evidence="5 6" id="KW-0472">Membrane</keyword>
<feature type="transmembrane region" description="Helical" evidence="6">
    <location>
        <begin position="40"/>
        <end position="65"/>
    </location>
</feature>
<dbReference type="RefSeq" id="WP_054618944.1">
    <property type="nucleotide sequence ID" value="NZ_CAUJPY010000010.1"/>
</dbReference>
<dbReference type="GO" id="GO:0005886">
    <property type="term" value="C:plasma membrane"/>
    <property type="evidence" value="ECO:0007669"/>
    <property type="project" value="UniProtKB-SubCell"/>
</dbReference>
<feature type="transmembrane region" description="Helical" evidence="6">
    <location>
        <begin position="71"/>
        <end position="92"/>
    </location>
</feature>
<dbReference type="Pfam" id="PF01810">
    <property type="entry name" value="LysE"/>
    <property type="match status" value="1"/>
</dbReference>
<organism evidence="7 8">
    <name type="scientific">Neisseria canis</name>
    <dbReference type="NCBI Taxonomy" id="493"/>
    <lineage>
        <taxon>Bacteria</taxon>
        <taxon>Pseudomonadati</taxon>
        <taxon>Pseudomonadota</taxon>
        <taxon>Betaproteobacteria</taxon>
        <taxon>Neisseriales</taxon>
        <taxon>Neisseriaceae</taxon>
        <taxon>Neisseria</taxon>
    </lineage>
</organism>
<dbReference type="KEGG" id="nci:NCTC10296_01093"/>
<comment type="subcellular location">
    <subcellularLocation>
        <location evidence="1">Cell membrane</location>
        <topology evidence="1">Multi-pass membrane protein</topology>
    </subcellularLocation>
</comment>
<dbReference type="PANTHER" id="PTHR30086:SF20">
    <property type="entry name" value="ARGININE EXPORTER PROTEIN ARGO-RELATED"/>
    <property type="match status" value="1"/>
</dbReference>
<evidence type="ECO:0000313" key="8">
    <source>
        <dbReference type="Proteomes" id="UP000279284"/>
    </source>
</evidence>
<keyword evidence="4 6" id="KW-1133">Transmembrane helix</keyword>
<proteinExistence type="predicted"/>
<dbReference type="STRING" id="493.BWD07_02180"/>
<evidence type="ECO:0000313" key="7">
    <source>
        <dbReference type="EMBL" id="VEF00900.1"/>
    </source>
</evidence>
<evidence type="ECO:0000256" key="6">
    <source>
        <dbReference type="SAM" id="Phobius"/>
    </source>
</evidence>
<accession>A0A1X3CZQ9</accession>
<evidence type="ECO:0000256" key="1">
    <source>
        <dbReference type="ARBA" id="ARBA00004651"/>
    </source>
</evidence>
<dbReference type="GO" id="GO:0015171">
    <property type="term" value="F:amino acid transmembrane transporter activity"/>
    <property type="evidence" value="ECO:0007669"/>
    <property type="project" value="TreeGrafter"/>
</dbReference>
<dbReference type="PANTHER" id="PTHR30086">
    <property type="entry name" value="ARGININE EXPORTER PROTEIN ARGO"/>
    <property type="match status" value="1"/>
</dbReference>
<dbReference type="OrthoDB" id="9804822at2"/>